<feature type="transmembrane region" description="Helical" evidence="1">
    <location>
        <begin position="12"/>
        <end position="45"/>
    </location>
</feature>
<evidence type="ECO:0000259" key="2">
    <source>
        <dbReference type="Pfam" id="PF03772"/>
    </source>
</evidence>
<dbReference type="GeneID" id="29672286"/>
<dbReference type="InterPro" id="IPR004477">
    <property type="entry name" value="ComEC_N"/>
</dbReference>
<organism evidence="3 4">
    <name type="scientific">Ureaplasma parvum serovar 3 (strain ATCC 27815 / 27 / NCTC 11736)</name>
    <dbReference type="NCBI Taxonomy" id="505682"/>
    <lineage>
        <taxon>Bacteria</taxon>
        <taxon>Bacillati</taxon>
        <taxon>Mycoplasmatota</taxon>
        <taxon>Mycoplasmoidales</taxon>
        <taxon>Mycoplasmoidaceae</taxon>
        <taxon>Ureaplasma</taxon>
    </lineage>
</organism>
<keyword evidence="1" id="KW-0812">Transmembrane</keyword>
<feature type="transmembrane region" description="Helical" evidence="1">
    <location>
        <begin position="129"/>
        <end position="153"/>
    </location>
</feature>
<reference evidence="3 4" key="1">
    <citation type="submission" date="2008-02" db="EMBL/GenBank/DDBJ databases">
        <title>Genome sequence of Ureaplasma parvum serovar 3.</title>
        <authorList>
            <person name="Methe B.A."/>
            <person name="Glass J."/>
            <person name="Waites K."/>
            <person name="Shrivastava S."/>
        </authorList>
    </citation>
    <scope>NUCLEOTIDE SEQUENCE [LARGE SCALE GENOMIC DNA]</scope>
    <source>
        <strain evidence="4">ATCC 27815 / 27 / NCTC 11736</strain>
    </source>
</reference>
<keyword evidence="1" id="KW-1133">Transmembrane helix</keyword>
<dbReference type="Proteomes" id="UP000002162">
    <property type="component" value="Chromosome"/>
</dbReference>
<dbReference type="PROSITE" id="PS51257">
    <property type="entry name" value="PROKAR_LIPOPROTEIN"/>
    <property type="match status" value="1"/>
</dbReference>
<dbReference type="HOGENOM" id="CLU_064742_0_0_14"/>
<dbReference type="NCBIfam" id="TIGR00360">
    <property type="entry name" value="ComEC_N-term"/>
    <property type="match status" value="1"/>
</dbReference>
<dbReference type="KEGG" id="upa:UPA3_0400"/>
<sequence>MINNLFKTKNYYISFLILATSIACCFYYNNFWILIVNICQFYWLYSIKFNYKIIILIIIFSALCIILCLLIHKDFNIHFLVINIEKKYNYSLRTQILIYLSKKYSNENTLMLIKLMIFNEKINSDFKQILYDLNIAHLFIVSGLHLNLFILIINKIFSKRWPKTSFLIGILFLLFYGYLLEFSIGFIRVFIMHILSIKFFQKISKMDKLAISGMLIGCLSIYNLSILSFIFAYLALFCIYLINIFIKNNSVLKNIYINLYILSITFVISINLNQKINFLSIVFGYVMNLPILFVYQILFWLMFIPHFELILDLFTNTLVKSIYFISEIDASILIKAYVKIVTIFYTTIWITTSLWIYYKKILKKV</sequence>
<evidence type="ECO:0000256" key="1">
    <source>
        <dbReference type="SAM" id="Phobius"/>
    </source>
</evidence>
<protein>
    <submittedName>
        <fullName evidence="3">ComEC/Rec2 family protein</fullName>
    </submittedName>
</protein>
<feature type="transmembrane region" description="Helical" evidence="1">
    <location>
        <begin position="254"/>
        <end position="272"/>
    </location>
</feature>
<feature type="transmembrane region" description="Helical" evidence="1">
    <location>
        <begin position="279"/>
        <end position="303"/>
    </location>
</feature>
<evidence type="ECO:0000313" key="4">
    <source>
        <dbReference type="Proteomes" id="UP000002162"/>
    </source>
</evidence>
<feature type="transmembrane region" description="Helical" evidence="1">
    <location>
        <begin position="336"/>
        <end position="358"/>
    </location>
</feature>
<proteinExistence type="predicted"/>
<evidence type="ECO:0000313" key="3">
    <source>
        <dbReference type="EMBL" id="ACA32735.1"/>
    </source>
</evidence>
<dbReference type="RefSeq" id="WP_006688634.1">
    <property type="nucleotide sequence ID" value="NC_010503.1"/>
</dbReference>
<dbReference type="EMBL" id="CP000942">
    <property type="protein sequence ID" value="ACA32735.1"/>
    <property type="molecule type" value="Genomic_DNA"/>
</dbReference>
<keyword evidence="1" id="KW-0472">Membrane</keyword>
<dbReference type="Pfam" id="PF03772">
    <property type="entry name" value="Competence"/>
    <property type="match status" value="1"/>
</dbReference>
<feature type="transmembrane region" description="Helical" evidence="1">
    <location>
        <begin position="51"/>
        <end position="71"/>
    </location>
</feature>
<gene>
    <name evidence="3" type="ordered locus">UPA3_0400</name>
</gene>
<feature type="transmembrane region" description="Helical" evidence="1">
    <location>
        <begin position="212"/>
        <end position="242"/>
    </location>
</feature>
<name>A0A2C9DXZ8_UREP2</name>
<feature type="domain" description="ComEC/Rec2-related protein" evidence="2">
    <location>
        <begin position="120"/>
        <end position="350"/>
    </location>
</feature>
<dbReference type="AlphaFoldDB" id="A0A2C9DXZ8"/>
<feature type="transmembrane region" description="Helical" evidence="1">
    <location>
        <begin position="165"/>
        <end position="191"/>
    </location>
</feature>
<accession>A0A2C9DXZ8</accession>